<dbReference type="InterPro" id="IPR002818">
    <property type="entry name" value="DJ-1/PfpI"/>
</dbReference>
<dbReference type="SUPFAM" id="SSF52317">
    <property type="entry name" value="Class I glutamine amidotransferase-like"/>
    <property type="match status" value="1"/>
</dbReference>
<evidence type="ECO:0000313" key="3">
    <source>
        <dbReference type="EMBL" id="SPD73538.1"/>
    </source>
</evidence>
<gene>
    <name evidence="3" type="primary">pfpI</name>
    <name evidence="3" type="ORF">PITCH_A190114</name>
</gene>
<keyword evidence="3" id="KW-0378">Hydrolase</keyword>
<dbReference type="Gene3D" id="3.40.50.880">
    <property type="match status" value="1"/>
</dbReference>
<dbReference type="PANTHER" id="PTHR42733">
    <property type="entry name" value="DJ-1 PROTEIN"/>
    <property type="match status" value="1"/>
</dbReference>
<dbReference type="GO" id="GO:0008233">
    <property type="term" value="F:peptidase activity"/>
    <property type="evidence" value="ECO:0007669"/>
    <property type="project" value="UniProtKB-KW"/>
</dbReference>
<dbReference type="EC" id="3.2.-.-" evidence="3"/>
<dbReference type="PROSITE" id="PS51276">
    <property type="entry name" value="PEPTIDASE_C56_PFPI"/>
    <property type="match status" value="1"/>
</dbReference>
<accession>A0A445MVP9</accession>
<reference evidence="3" key="1">
    <citation type="submission" date="2018-01" db="EMBL/GenBank/DDBJ databases">
        <authorList>
            <person name="Regsiter A."/>
            <person name="William W."/>
        </authorList>
    </citation>
    <scope>NUCLEOTIDE SEQUENCE</scope>
    <source>
        <strain evidence="3">TRIP AH-1</strain>
    </source>
</reference>
<dbReference type="NCBIfam" id="TIGR01382">
    <property type="entry name" value="PfpI"/>
    <property type="match status" value="1"/>
</dbReference>
<dbReference type="PANTHER" id="PTHR42733:SF13">
    <property type="entry name" value="DJ-1_PFPI DOMAIN-CONTAINING PROTEIN"/>
    <property type="match status" value="1"/>
</dbReference>
<comment type="similarity">
    <text evidence="1">Belongs to the peptidase C56 family.</text>
</comment>
<dbReference type="InterPro" id="IPR006286">
    <property type="entry name" value="C56_PfpI-like"/>
</dbReference>
<evidence type="ECO:0000256" key="1">
    <source>
        <dbReference type="ARBA" id="ARBA00008542"/>
    </source>
</evidence>
<sequence>MELEGRKVIILVEEMFNDQEFWYPYYRLKEAGAKVVVVGSGSSREYTGKAGTRAAADVDADAVSSSEFDGIIIPGGYAPDHMRRHSKMVSLVKEIHQAGKVVAAICHAGWMLSSADILRGRTVTSFFAIKDDLVHAGAEWVDQEVVVDGNLITSRKPDDLPAFMKAVIAGLRANS</sequence>
<dbReference type="GO" id="GO:0016798">
    <property type="term" value="F:hydrolase activity, acting on glycosyl bonds"/>
    <property type="evidence" value="ECO:0007669"/>
    <property type="project" value="UniProtKB-KW"/>
</dbReference>
<proteinExistence type="inferred from homology"/>
<organism evidence="3">
    <name type="scientific">uncultured Desulfobacterium sp</name>
    <dbReference type="NCBI Taxonomy" id="201089"/>
    <lineage>
        <taxon>Bacteria</taxon>
        <taxon>Pseudomonadati</taxon>
        <taxon>Thermodesulfobacteriota</taxon>
        <taxon>Desulfobacteria</taxon>
        <taxon>Desulfobacterales</taxon>
        <taxon>Desulfobacteriaceae</taxon>
        <taxon>Desulfobacterium</taxon>
        <taxon>environmental samples</taxon>
    </lineage>
</organism>
<keyword evidence="3" id="KW-0326">Glycosidase</keyword>
<dbReference type="InterPro" id="IPR029062">
    <property type="entry name" value="Class_I_gatase-like"/>
</dbReference>
<dbReference type="GO" id="GO:0006508">
    <property type="term" value="P:proteolysis"/>
    <property type="evidence" value="ECO:0007669"/>
    <property type="project" value="UniProtKB-KW"/>
</dbReference>
<feature type="domain" description="DJ-1/PfpI" evidence="2">
    <location>
        <begin position="6"/>
        <end position="168"/>
    </location>
</feature>
<protein>
    <submittedName>
        <fullName evidence="3">Intracellular protease 1</fullName>
        <ecNumber evidence="3">3.2.-.-</ecNumber>
    </submittedName>
</protein>
<dbReference type="Pfam" id="PF01965">
    <property type="entry name" value="DJ-1_PfpI"/>
    <property type="match status" value="1"/>
</dbReference>
<evidence type="ECO:0000259" key="2">
    <source>
        <dbReference type="Pfam" id="PF01965"/>
    </source>
</evidence>
<keyword evidence="3" id="KW-0645">Protease</keyword>
<dbReference type="CDD" id="cd03134">
    <property type="entry name" value="GATase1_PfpI_like"/>
    <property type="match status" value="1"/>
</dbReference>
<dbReference type="EMBL" id="OJIN01000101">
    <property type="protein sequence ID" value="SPD73538.1"/>
    <property type="molecule type" value="Genomic_DNA"/>
</dbReference>
<dbReference type="AlphaFoldDB" id="A0A445MVP9"/>
<name>A0A445MVP9_9BACT</name>